<dbReference type="InterPro" id="IPR045851">
    <property type="entry name" value="AMP-bd_C_sf"/>
</dbReference>
<dbReference type="Proteomes" id="UP000076661">
    <property type="component" value="Unassembled WGS sequence"/>
</dbReference>
<evidence type="ECO:0000313" key="4">
    <source>
        <dbReference type="EMBL" id="KZN69014.1"/>
    </source>
</evidence>
<keyword evidence="2" id="KW-0597">Phosphoprotein</keyword>
<dbReference type="Pfam" id="PF00975">
    <property type="entry name" value="Thioesterase"/>
    <property type="match status" value="1"/>
</dbReference>
<dbReference type="Gene3D" id="1.10.1200.10">
    <property type="entry name" value="ACP-like"/>
    <property type="match status" value="1"/>
</dbReference>
<dbReference type="GO" id="GO:0031177">
    <property type="term" value="F:phosphopantetheine binding"/>
    <property type="evidence" value="ECO:0007669"/>
    <property type="project" value="TreeGrafter"/>
</dbReference>
<name>A0A167NW98_9GAMM</name>
<evidence type="ECO:0000259" key="3">
    <source>
        <dbReference type="PROSITE" id="PS50075"/>
    </source>
</evidence>
<dbReference type="PROSITE" id="PS50075">
    <property type="entry name" value="CARRIER"/>
    <property type="match status" value="1"/>
</dbReference>
<organism evidence="4 5">
    <name type="scientific">Pseudoalteromonas luteoviolacea S4060-1</name>
    <dbReference type="NCBI Taxonomy" id="1365257"/>
    <lineage>
        <taxon>Bacteria</taxon>
        <taxon>Pseudomonadati</taxon>
        <taxon>Pseudomonadota</taxon>
        <taxon>Gammaproteobacteria</taxon>
        <taxon>Alteromonadales</taxon>
        <taxon>Pseudoalteromonadaceae</taxon>
        <taxon>Pseudoalteromonas</taxon>
    </lineage>
</organism>
<evidence type="ECO:0000313" key="5">
    <source>
        <dbReference type="Proteomes" id="UP000076661"/>
    </source>
</evidence>
<dbReference type="InterPro" id="IPR036736">
    <property type="entry name" value="ACP-like_sf"/>
</dbReference>
<dbReference type="PROSITE" id="PS00012">
    <property type="entry name" value="PHOSPHOPANTETHEINE"/>
    <property type="match status" value="1"/>
</dbReference>
<dbReference type="InterPro" id="IPR009081">
    <property type="entry name" value="PP-bd_ACP"/>
</dbReference>
<dbReference type="GO" id="GO:0043041">
    <property type="term" value="P:amino acid activation for nonribosomal peptide biosynthetic process"/>
    <property type="evidence" value="ECO:0007669"/>
    <property type="project" value="TreeGrafter"/>
</dbReference>
<dbReference type="Gene3D" id="3.40.50.1820">
    <property type="entry name" value="alpha/beta hydrolase"/>
    <property type="match status" value="1"/>
</dbReference>
<dbReference type="InterPro" id="IPR001031">
    <property type="entry name" value="Thioesterase"/>
</dbReference>
<dbReference type="PANTHER" id="PTHR45527">
    <property type="entry name" value="NONRIBOSOMAL PEPTIDE SYNTHETASE"/>
    <property type="match status" value="1"/>
</dbReference>
<dbReference type="InterPro" id="IPR029058">
    <property type="entry name" value="AB_hydrolase_fold"/>
</dbReference>
<dbReference type="SUPFAM" id="SSF47336">
    <property type="entry name" value="ACP-like"/>
    <property type="match status" value="1"/>
</dbReference>
<gene>
    <name evidence="4" type="ORF">N478_12590</name>
</gene>
<dbReference type="InterPro" id="IPR006162">
    <property type="entry name" value="Ppantetheine_attach_site"/>
</dbReference>
<keyword evidence="1" id="KW-0596">Phosphopantetheine</keyword>
<evidence type="ECO:0000256" key="2">
    <source>
        <dbReference type="ARBA" id="ARBA00022553"/>
    </source>
</evidence>
<evidence type="ECO:0000256" key="1">
    <source>
        <dbReference type="ARBA" id="ARBA00022450"/>
    </source>
</evidence>
<dbReference type="GO" id="GO:0044550">
    <property type="term" value="P:secondary metabolite biosynthetic process"/>
    <property type="evidence" value="ECO:0007669"/>
    <property type="project" value="TreeGrafter"/>
</dbReference>
<comment type="caution">
    <text evidence="4">The sequence shown here is derived from an EMBL/GenBank/DDBJ whole genome shotgun (WGS) entry which is preliminary data.</text>
</comment>
<feature type="non-terminal residue" evidence="4">
    <location>
        <position position="1"/>
    </location>
</feature>
<dbReference type="AlphaFoldDB" id="A0A167NW98"/>
<dbReference type="Gene3D" id="3.30.300.30">
    <property type="match status" value="1"/>
</dbReference>
<dbReference type="SUPFAM" id="SSF53474">
    <property type="entry name" value="alpha/beta-Hydrolases"/>
    <property type="match status" value="1"/>
</dbReference>
<dbReference type="PATRIC" id="fig|1365257.3.peg.923"/>
<feature type="domain" description="Carrier" evidence="3">
    <location>
        <begin position="62"/>
        <end position="139"/>
    </location>
</feature>
<dbReference type="RefSeq" id="WP_155734339.1">
    <property type="nucleotide sequence ID" value="NZ_AUXX01000006.1"/>
</dbReference>
<protein>
    <recommendedName>
        <fullName evidence="3">Carrier domain-containing protein</fullName>
    </recommendedName>
</protein>
<proteinExistence type="predicted"/>
<reference evidence="4 5" key="1">
    <citation type="submission" date="2013-07" db="EMBL/GenBank/DDBJ databases">
        <title>Comparative Genomic and Metabolomic Analysis of Twelve Strains of Pseudoalteromonas luteoviolacea.</title>
        <authorList>
            <person name="Vynne N.G."/>
            <person name="Mansson M."/>
            <person name="Gram L."/>
        </authorList>
    </citation>
    <scope>NUCLEOTIDE SEQUENCE [LARGE SCALE GENOMIC DNA]</scope>
    <source>
        <strain evidence="4 5">S4060-1</strain>
    </source>
</reference>
<dbReference type="Pfam" id="PF00550">
    <property type="entry name" value="PP-binding"/>
    <property type="match status" value="1"/>
</dbReference>
<accession>A0A167NW98</accession>
<dbReference type="EMBL" id="AUXX01000006">
    <property type="protein sequence ID" value="KZN69014.1"/>
    <property type="molecule type" value="Genomic_DNA"/>
</dbReference>
<dbReference type="GO" id="GO:0005737">
    <property type="term" value="C:cytoplasm"/>
    <property type="evidence" value="ECO:0007669"/>
    <property type="project" value="TreeGrafter"/>
</dbReference>
<dbReference type="PANTHER" id="PTHR45527:SF1">
    <property type="entry name" value="FATTY ACID SYNTHASE"/>
    <property type="match status" value="1"/>
</dbReference>
<dbReference type="SUPFAM" id="SSF56801">
    <property type="entry name" value="Acetyl-CoA synthetase-like"/>
    <property type="match status" value="1"/>
</dbReference>
<sequence>TLNDEEFITQLQAELTRVLPSYMLPHTVTVIAQWPMTVNGKVDQKALRDLATNTLLNKGIETPKTNMEKALCDLWSEVLCVPSSSLNMSDNFFEVGGNSLLLIKLLERLHAQIGTQVGVEAIYNAQTIREQAQILEGKNSVLPASVMGQYTGTRPTVFLIPGLLSTINLFSRFGAHLNEEGFDCVALRYKYERTLAGEVSSIEAHAQMLAEQALKYCGSQKVIICGHSYGGAVAYELALILQQQNVDSEVVLLESYFEQSKYPSRVIENNELSAEVGITESEQLAIAREYAVCFENYFPSQKWHKPLFCVWASDAIFDAECFEESLKAKVTPQIISTVVNGNHISIFDEQNVTDLARFVRNMFL</sequence>